<keyword evidence="3 5" id="KW-0418">Kinase</keyword>
<dbReference type="SUPFAM" id="SSF53613">
    <property type="entry name" value="Ribokinase-like"/>
    <property type="match status" value="1"/>
</dbReference>
<dbReference type="Proteomes" id="UP001215216">
    <property type="component" value="Chromosome"/>
</dbReference>
<evidence type="ECO:0000259" key="4">
    <source>
        <dbReference type="Pfam" id="PF00294"/>
    </source>
</evidence>
<dbReference type="GO" id="GO:0016301">
    <property type="term" value="F:kinase activity"/>
    <property type="evidence" value="ECO:0007669"/>
    <property type="project" value="UniProtKB-KW"/>
</dbReference>
<keyword evidence="2" id="KW-0808">Transferase</keyword>
<keyword evidence="6" id="KW-1185">Reference proteome</keyword>
<sequence>MSTFVIGESLVDIITRPEGTTRYPGGSPFATAVGLSLLGRRTQLLTRIGSDDDGALLHQRLEESGVELVKGSIDSRPTSTAQATINERGAASYEFSLVSDFPLPPEDPQLRRKIQENAPRALHIGSLGAHLEPGRTAALEWLKLYAGRSTVTYDPNVRLNVMGSRIKVLGQIDEMMPYIDVVKASDEDVAALLGEISPQEAAHYFLERGAKLAVITRGPEGVFLSTGRESISLPAAMVKVVDTVGAGDALTAALIDGLGRFSVLGGEETAHISDLSAPVLRSLGAYAAAAAGIAITRAGANPPTRAELQAESELYAR</sequence>
<dbReference type="InterPro" id="IPR050306">
    <property type="entry name" value="PfkB_Carbo_kinase"/>
</dbReference>
<evidence type="ECO:0000256" key="1">
    <source>
        <dbReference type="ARBA" id="ARBA00010688"/>
    </source>
</evidence>
<dbReference type="PANTHER" id="PTHR43085:SF57">
    <property type="entry name" value="CARBOHYDRATE KINASE PFKB DOMAIN-CONTAINING PROTEIN"/>
    <property type="match status" value="1"/>
</dbReference>
<evidence type="ECO:0000256" key="2">
    <source>
        <dbReference type="ARBA" id="ARBA00022679"/>
    </source>
</evidence>
<dbReference type="Gene3D" id="3.40.1190.20">
    <property type="match status" value="1"/>
</dbReference>
<feature type="domain" description="Carbohydrate kinase PfkB" evidence="4">
    <location>
        <begin position="12"/>
        <end position="303"/>
    </location>
</feature>
<reference evidence="5 6" key="1">
    <citation type="submission" date="2023-03" db="EMBL/GenBank/DDBJ databases">
        <title>Complete genome of Arcanobacterium canis strain DSM 25104 isolated in 2010 from a canine otitis externa in Germany.</title>
        <authorList>
            <person name="Borowiak M."/>
            <person name="Kreitlow A."/>
            <person name="Malorny B."/>
            <person name="Laemmler C."/>
            <person name="Prenger-Berninghoff E."/>
            <person name="Ploetz M."/>
            <person name="Abdulmawjood A."/>
        </authorList>
    </citation>
    <scope>NUCLEOTIDE SEQUENCE [LARGE SCALE GENOMIC DNA]</scope>
    <source>
        <strain evidence="5 6">DSM 25104</strain>
    </source>
</reference>
<evidence type="ECO:0000313" key="5">
    <source>
        <dbReference type="EMBL" id="WFM83680.1"/>
    </source>
</evidence>
<evidence type="ECO:0000256" key="3">
    <source>
        <dbReference type="ARBA" id="ARBA00022777"/>
    </source>
</evidence>
<comment type="similarity">
    <text evidence="1">Belongs to the carbohydrate kinase PfkB family.</text>
</comment>
<dbReference type="PROSITE" id="PS00584">
    <property type="entry name" value="PFKB_KINASES_2"/>
    <property type="match status" value="1"/>
</dbReference>
<name>A0ABY8FYS5_9ACTO</name>
<gene>
    <name evidence="5" type="ORF">P7079_01485</name>
</gene>
<dbReference type="InterPro" id="IPR002173">
    <property type="entry name" value="Carboh/pur_kinase_PfkB_CS"/>
</dbReference>
<proteinExistence type="inferred from homology"/>
<organism evidence="5 6">
    <name type="scientific">Arcanobacterium canis</name>
    <dbReference type="NCBI Taxonomy" id="999183"/>
    <lineage>
        <taxon>Bacteria</taxon>
        <taxon>Bacillati</taxon>
        <taxon>Actinomycetota</taxon>
        <taxon>Actinomycetes</taxon>
        <taxon>Actinomycetales</taxon>
        <taxon>Actinomycetaceae</taxon>
        <taxon>Arcanobacterium</taxon>
    </lineage>
</organism>
<dbReference type="InterPro" id="IPR011611">
    <property type="entry name" value="PfkB_dom"/>
</dbReference>
<dbReference type="InterPro" id="IPR029056">
    <property type="entry name" value="Ribokinase-like"/>
</dbReference>
<evidence type="ECO:0000313" key="6">
    <source>
        <dbReference type="Proteomes" id="UP001215216"/>
    </source>
</evidence>
<protein>
    <submittedName>
        <fullName evidence="5">PfkB family carbohydrate kinase</fullName>
    </submittedName>
</protein>
<dbReference type="PANTHER" id="PTHR43085">
    <property type="entry name" value="HEXOKINASE FAMILY MEMBER"/>
    <property type="match status" value="1"/>
</dbReference>
<dbReference type="RefSeq" id="WP_278013075.1">
    <property type="nucleotide sequence ID" value="NZ_CP121208.1"/>
</dbReference>
<dbReference type="Pfam" id="PF00294">
    <property type="entry name" value="PfkB"/>
    <property type="match status" value="1"/>
</dbReference>
<accession>A0ABY8FYS5</accession>
<dbReference type="EMBL" id="CP121208">
    <property type="protein sequence ID" value="WFM83680.1"/>
    <property type="molecule type" value="Genomic_DNA"/>
</dbReference>